<keyword evidence="3" id="KW-1185">Reference proteome</keyword>
<dbReference type="Pfam" id="PF04860">
    <property type="entry name" value="Phage_portal"/>
    <property type="match status" value="1"/>
</dbReference>
<dbReference type="RefSeq" id="WP_012563307.1">
    <property type="nucleotide sequence ID" value="NC_011386.1"/>
</dbReference>
<feature type="compositionally biased region" description="Polar residues" evidence="1">
    <location>
        <begin position="384"/>
        <end position="398"/>
    </location>
</feature>
<dbReference type="InterPro" id="IPR006427">
    <property type="entry name" value="Portal_HK97"/>
</dbReference>
<name>B6JEL6_AFIC5</name>
<dbReference type="HOGENOM" id="CLU_033789_0_1_5"/>
<dbReference type="Gene3D" id="3.30.1120.70">
    <property type="match status" value="1"/>
</dbReference>
<proteinExistence type="predicted"/>
<organism evidence="2 3">
    <name type="scientific">Afipia carboxidovorans (strain ATCC 49405 / DSM 1227 / KCTC 32145 / OM5)</name>
    <name type="common">Oligotropha carboxidovorans</name>
    <dbReference type="NCBI Taxonomy" id="504832"/>
    <lineage>
        <taxon>Bacteria</taxon>
        <taxon>Pseudomonadati</taxon>
        <taxon>Pseudomonadota</taxon>
        <taxon>Alphaproteobacteria</taxon>
        <taxon>Hyphomicrobiales</taxon>
        <taxon>Nitrobacteraceae</taxon>
        <taxon>Afipia</taxon>
    </lineage>
</organism>
<reference evidence="2 3" key="1">
    <citation type="journal article" date="2011" name="J. Bacteriol.">
        <title>Complete genome sequences of the chemolithoautotrophic Oligotropha carboxidovorans strains OM4 and OM5.</title>
        <authorList>
            <person name="Volland S."/>
            <person name="Rachinger M."/>
            <person name="Strittmatter A."/>
            <person name="Daniel R."/>
            <person name="Gottschalk G."/>
            <person name="Meyer O."/>
        </authorList>
    </citation>
    <scope>NUCLEOTIDE SEQUENCE [LARGE SCALE GENOMIC DNA]</scope>
    <source>
        <strain evidence="3">ATCC 49405 / DSM 1227 / KCTC 32145 / OM5</strain>
    </source>
</reference>
<dbReference type="eggNOG" id="COG4695">
    <property type="taxonomic scope" value="Bacteria"/>
</dbReference>
<sequence>MGWFSRKSAPVAETKSELTDCDSTSWAALMGLFSSSASGVTITAETAAHFSPVNAAYSLISETTRMLPCKLNKVVGEGKQPDDSHPAYALVHDMANDWQSAGQVRQQITIDAVLHGDGFGFVGKANGKPTEILHIPRHSMVVEFDNINRPSYRIGTQNYTTDEIIHLQSPSLDGKRGLGLLQAGRDAIGLGILLERTAARLFKNNSRPGGILSFKGTLNATAAGRVAQSWKSAHGGDSSGGVAVVDNEAEYTPIAFTSVEAQHQEQRNFAINEIARLTRVPATMLSDLSRATWSNTEQLNLQFLQTCMLPWLRGWTDAYARTLLTKEERSQYSFEFIVDDLLRADTAVRATAYSQFRSMGVMTANDVRKRENLPPLAGGDELQNPFTTSGKQPANDNIQPPKESAA</sequence>
<dbReference type="InterPro" id="IPR006944">
    <property type="entry name" value="Phage/GTA_portal"/>
</dbReference>
<evidence type="ECO:0000313" key="3">
    <source>
        <dbReference type="Proteomes" id="UP000007730"/>
    </source>
</evidence>
<dbReference type="OrthoDB" id="7592047at2"/>
<evidence type="ECO:0000256" key="1">
    <source>
        <dbReference type="SAM" id="MobiDB-lite"/>
    </source>
</evidence>
<accession>B6JEL6</accession>
<gene>
    <name evidence="2" type="ordered locus">OCA5_c18630</name>
</gene>
<dbReference type="Gene3D" id="3.40.140.120">
    <property type="match status" value="1"/>
</dbReference>
<feature type="region of interest" description="Disordered" evidence="1">
    <location>
        <begin position="367"/>
        <end position="406"/>
    </location>
</feature>
<dbReference type="NCBIfam" id="TIGR01537">
    <property type="entry name" value="portal_HK97"/>
    <property type="match status" value="1"/>
</dbReference>
<dbReference type="PATRIC" id="fig|504832.7.peg.1987"/>
<dbReference type="STRING" id="504832.OCA5_c18630"/>
<dbReference type="KEGG" id="oca:OCAR_6167"/>
<dbReference type="KEGG" id="ocg:OCA5_c18630"/>
<evidence type="ECO:0000313" key="2">
    <source>
        <dbReference type="EMBL" id="AEI06576.1"/>
    </source>
</evidence>
<protein>
    <submittedName>
        <fullName evidence="2">Putative phage portal protein</fullName>
    </submittedName>
</protein>
<dbReference type="EMBL" id="CP002826">
    <property type="protein sequence ID" value="AEI06576.1"/>
    <property type="molecule type" value="Genomic_DNA"/>
</dbReference>
<dbReference type="Gene3D" id="1.20.1270.210">
    <property type="match status" value="1"/>
</dbReference>
<dbReference type="Proteomes" id="UP000007730">
    <property type="component" value="Chromosome"/>
</dbReference>
<dbReference type="AlphaFoldDB" id="B6JEL6"/>